<organism evidence="1">
    <name type="scientific">Macaca fascicularis</name>
    <name type="common">Crab-eating macaque</name>
    <name type="synonym">Cynomolgus monkey</name>
    <dbReference type="NCBI Taxonomy" id="9541"/>
    <lineage>
        <taxon>Eukaryota</taxon>
        <taxon>Metazoa</taxon>
        <taxon>Chordata</taxon>
        <taxon>Craniata</taxon>
        <taxon>Vertebrata</taxon>
        <taxon>Euteleostomi</taxon>
        <taxon>Mammalia</taxon>
        <taxon>Eutheria</taxon>
        <taxon>Euarchontoglires</taxon>
        <taxon>Primates</taxon>
        <taxon>Haplorrhini</taxon>
        <taxon>Catarrhini</taxon>
        <taxon>Cercopithecidae</taxon>
        <taxon>Cercopithecinae</taxon>
        <taxon>Macaca</taxon>
    </lineage>
</organism>
<protein>
    <submittedName>
        <fullName evidence="1">Macaca fascicularis brain cDNA clone: QflA-22049, similar to human polymerase (RNA) II (DNA directed) polypeptide B, 140kDa(POLR2B), mRNA, RefSeq: NM_000938.1</fullName>
    </submittedName>
</protein>
<dbReference type="EMBL" id="AB173327">
    <property type="protein sequence ID" value="BAE90389.1"/>
    <property type="molecule type" value="mRNA"/>
</dbReference>
<sequence length="70" mass="8267">MCLPKRTLNMPTQESVGHVWRIFRDPPVLYGLACWQEEDRVQKRVLLVSALWQLYHISSKKFPSLLCSEH</sequence>
<name>I7GIR7_MACFA</name>
<proteinExistence type="evidence at transcript level"/>
<accession>I7GIR7</accession>
<reference evidence="1" key="1">
    <citation type="journal article" date="2007" name="PLoS Biol.">
        <title>Rate of evolution in brain-expressed genes in humans and other primates.</title>
        <authorList>
            <person name="Wang H.-Y."/>
            <person name="Chien H.-C."/>
            <person name="Osada N."/>
            <person name="Hashimoto K."/>
            <person name="Sugano S."/>
            <person name="Gojobori T."/>
            <person name="Chou C.-K."/>
            <person name="Tsai S.-F."/>
            <person name="Wu C.-I."/>
            <person name="Shen C.-K.J."/>
        </authorList>
    </citation>
    <scope>NUCLEOTIDE SEQUENCE</scope>
</reference>
<dbReference type="AlphaFoldDB" id="I7GIR7"/>
<evidence type="ECO:0000313" key="1">
    <source>
        <dbReference type="EMBL" id="BAE90389.1"/>
    </source>
</evidence>